<dbReference type="EMBL" id="JBCEWA010000006">
    <property type="protein sequence ID" value="MEL5988659.1"/>
    <property type="molecule type" value="Genomic_DNA"/>
</dbReference>
<comment type="caution">
    <text evidence="1">The sequence shown here is derived from an EMBL/GenBank/DDBJ whole genome shotgun (WGS) entry which is preliminary data.</text>
</comment>
<gene>
    <name evidence="1" type="ORF">AAF454_09605</name>
</gene>
<organism evidence="1 2">
    <name type="scientific">Kurthia gibsonii</name>
    <dbReference type="NCBI Taxonomy" id="33946"/>
    <lineage>
        <taxon>Bacteria</taxon>
        <taxon>Bacillati</taxon>
        <taxon>Bacillota</taxon>
        <taxon>Bacilli</taxon>
        <taxon>Bacillales</taxon>
        <taxon>Caryophanaceae</taxon>
        <taxon>Kurthia</taxon>
    </lineage>
</organism>
<dbReference type="Proteomes" id="UP001398420">
    <property type="component" value="Unassembled WGS sequence"/>
</dbReference>
<sequence length="93" mass="11063">MIIIELIWDLLYNFFTSVDFKSDEKKIESKMKKIGKSYPMLWRKYEENKFLFEEGKIAQLILDAPVKKKIQIDELATNLILQINESTANYEKV</sequence>
<name>A0ABU9LNS0_9BACL</name>
<accession>A0ABU9LNS0</accession>
<proteinExistence type="predicted"/>
<dbReference type="RefSeq" id="WP_342302991.1">
    <property type="nucleotide sequence ID" value="NZ_JBCEWA010000006.1"/>
</dbReference>
<reference evidence="1 2" key="1">
    <citation type="submission" date="2024-04" db="EMBL/GenBank/DDBJ databases">
        <authorList>
            <person name="Wu Y.S."/>
            <person name="Zhang L."/>
        </authorList>
    </citation>
    <scope>NUCLEOTIDE SEQUENCE [LARGE SCALE GENOMIC DNA]</scope>
    <source>
        <strain evidence="1 2">KG-01</strain>
    </source>
</reference>
<keyword evidence="2" id="KW-1185">Reference proteome</keyword>
<evidence type="ECO:0000313" key="1">
    <source>
        <dbReference type="EMBL" id="MEL5988659.1"/>
    </source>
</evidence>
<evidence type="ECO:0000313" key="2">
    <source>
        <dbReference type="Proteomes" id="UP001398420"/>
    </source>
</evidence>
<protein>
    <submittedName>
        <fullName evidence="1">Uncharacterized protein</fullName>
    </submittedName>
</protein>